<keyword evidence="4" id="KW-1185">Reference proteome</keyword>
<dbReference type="RefSeq" id="WP_195875476.1">
    <property type="nucleotide sequence ID" value="NZ_JADOEL010000006.1"/>
</dbReference>
<organism evidence="3 4">
    <name type="scientific">Herminiimonas contaminans</name>
    <dbReference type="NCBI Taxonomy" id="1111140"/>
    <lineage>
        <taxon>Bacteria</taxon>
        <taxon>Pseudomonadati</taxon>
        <taxon>Pseudomonadota</taxon>
        <taxon>Betaproteobacteria</taxon>
        <taxon>Burkholderiales</taxon>
        <taxon>Oxalobacteraceae</taxon>
        <taxon>Herminiimonas</taxon>
    </lineage>
</organism>
<gene>
    <name evidence="3" type="ORF">IXC47_09560</name>
</gene>
<comment type="similarity">
    <text evidence="1">Belongs to the LDH2/MDH2 oxidoreductase family.</text>
</comment>
<dbReference type="InterPro" id="IPR003767">
    <property type="entry name" value="Malate/L-lactate_DH-like"/>
</dbReference>
<dbReference type="PANTHER" id="PTHR11091:SF0">
    <property type="entry name" value="MALATE DEHYDROGENASE"/>
    <property type="match status" value="1"/>
</dbReference>
<dbReference type="EMBL" id="JADOEL010000006">
    <property type="protein sequence ID" value="MBF8177925.1"/>
    <property type="molecule type" value="Genomic_DNA"/>
</dbReference>
<comment type="caution">
    <text evidence="3">The sequence shown here is derived from an EMBL/GenBank/DDBJ whole genome shotgun (WGS) entry which is preliminary data.</text>
</comment>
<keyword evidence="2" id="KW-0560">Oxidoreductase</keyword>
<evidence type="ECO:0000256" key="1">
    <source>
        <dbReference type="ARBA" id="ARBA00006056"/>
    </source>
</evidence>
<accession>A0ABS0ESU4</accession>
<dbReference type="InterPro" id="IPR043143">
    <property type="entry name" value="Mal/L-sulf/L-lact_DH-like_NADP"/>
</dbReference>
<sequence length="336" mass="34318">MALLTIDQLTSVVTLALEKAGASPSAAAATAHALVAADAQGLASHGVSRVPQYTTFLRNGRTSTTAVPKITNSRGGACLIDAQSGMAYEACGLAIKTATARAREFGISCVGITNSNHFGAAAVHLRPLAEAGLVGLAFSNSPAAMPAWGGKTPLFGTNPIAAIFPRRGGESLVIDLALSEAARGKIMLAAKDGKPIPLGWAVDKDGKPTTDAKAALAGSMLPVGGVKGAMIALTVELLAIALTGSAFGFEADSFFSDEGNQPRLGQLFLAIDPGALAGSDVYFDRIETLLGMMLADEGVRLPGERRHGLATKAAQHGIEIPDALHAQIVELASRAS</sequence>
<dbReference type="PANTHER" id="PTHR11091">
    <property type="entry name" value="OXIDOREDUCTASE-RELATED"/>
    <property type="match status" value="1"/>
</dbReference>
<dbReference type="Gene3D" id="3.30.1370.60">
    <property type="entry name" value="Hypothetical oxidoreductase yiak, domain 2"/>
    <property type="match status" value="1"/>
</dbReference>
<dbReference type="InterPro" id="IPR036111">
    <property type="entry name" value="Mal/L-sulfo/L-lacto_DH-like_sf"/>
</dbReference>
<dbReference type="InterPro" id="IPR043144">
    <property type="entry name" value="Mal/L-sulf/L-lact_DH-like_ah"/>
</dbReference>
<proteinExistence type="inferred from homology"/>
<evidence type="ECO:0000313" key="4">
    <source>
        <dbReference type="Proteomes" id="UP000657372"/>
    </source>
</evidence>
<protein>
    <submittedName>
        <fullName evidence="3">Ldh family oxidoreductase</fullName>
    </submittedName>
</protein>
<evidence type="ECO:0000313" key="3">
    <source>
        <dbReference type="EMBL" id="MBF8177925.1"/>
    </source>
</evidence>
<dbReference type="Proteomes" id="UP000657372">
    <property type="component" value="Unassembled WGS sequence"/>
</dbReference>
<dbReference type="SUPFAM" id="SSF89733">
    <property type="entry name" value="L-sulfolactate dehydrogenase-like"/>
    <property type="match status" value="1"/>
</dbReference>
<dbReference type="Gene3D" id="1.10.1530.10">
    <property type="match status" value="1"/>
</dbReference>
<name>A0ABS0ESU4_9BURK</name>
<dbReference type="Pfam" id="PF02615">
    <property type="entry name" value="Ldh_2"/>
    <property type="match status" value="1"/>
</dbReference>
<evidence type="ECO:0000256" key="2">
    <source>
        <dbReference type="ARBA" id="ARBA00023002"/>
    </source>
</evidence>
<reference evidence="3 4" key="1">
    <citation type="submission" date="2020-11" db="EMBL/GenBank/DDBJ databases">
        <title>WGS of Herminiimonas contaminans strain Marseille-Q4544 isolated from planarians Schmidtea mediterranea.</title>
        <authorList>
            <person name="Kangale L."/>
        </authorList>
    </citation>
    <scope>NUCLEOTIDE SEQUENCE [LARGE SCALE GENOMIC DNA]</scope>
    <source>
        <strain evidence="3 4">Marseille-Q4544</strain>
    </source>
</reference>